<dbReference type="SUPFAM" id="SSF53335">
    <property type="entry name" value="S-adenosyl-L-methionine-dependent methyltransferases"/>
    <property type="match status" value="1"/>
</dbReference>
<name>A0ABW8IDY5_9GAMM</name>
<dbReference type="CDD" id="cd02440">
    <property type="entry name" value="AdoMet_MTases"/>
    <property type="match status" value="1"/>
</dbReference>
<keyword evidence="2" id="KW-1185">Reference proteome</keyword>
<comment type="caution">
    <text evidence="1">The sequence shown here is derived from an EMBL/GenBank/DDBJ whole genome shotgun (WGS) entry which is preliminary data.</text>
</comment>
<keyword evidence="1" id="KW-0489">Methyltransferase</keyword>
<protein>
    <submittedName>
        <fullName evidence="1">Class I SAM-dependent methyltransferase</fullName>
    </submittedName>
</protein>
<proteinExistence type="predicted"/>
<reference evidence="1 2" key="1">
    <citation type="submission" date="2020-10" db="EMBL/GenBank/DDBJ databases">
        <title>Phylogeny of dyella-like bacteria.</title>
        <authorList>
            <person name="Fu J."/>
        </authorList>
    </citation>
    <scope>NUCLEOTIDE SEQUENCE [LARGE SCALE GENOMIC DNA]</scope>
    <source>
        <strain evidence="1 2">DHG40</strain>
    </source>
</reference>
<dbReference type="PANTHER" id="PTHR43861">
    <property type="entry name" value="TRANS-ACONITATE 2-METHYLTRANSFERASE-RELATED"/>
    <property type="match status" value="1"/>
</dbReference>
<organism evidence="1 2">
    <name type="scientific">Dyella humi</name>
    <dbReference type="NCBI Taxonomy" id="1770547"/>
    <lineage>
        <taxon>Bacteria</taxon>
        <taxon>Pseudomonadati</taxon>
        <taxon>Pseudomonadota</taxon>
        <taxon>Gammaproteobacteria</taxon>
        <taxon>Lysobacterales</taxon>
        <taxon>Rhodanobacteraceae</taxon>
        <taxon>Dyella</taxon>
    </lineage>
</organism>
<dbReference type="EMBL" id="JADIKI010000019">
    <property type="protein sequence ID" value="MFK2853019.1"/>
    <property type="molecule type" value="Genomic_DNA"/>
</dbReference>
<dbReference type="Pfam" id="PF13489">
    <property type="entry name" value="Methyltransf_23"/>
    <property type="match status" value="1"/>
</dbReference>
<dbReference type="GO" id="GO:0032259">
    <property type="term" value="P:methylation"/>
    <property type="evidence" value="ECO:0007669"/>
    <property type="project" value="UniProtKB-KW"/>
</dbReference>
<gene>
    <name evidence="1" type="ORF">ISP18_00235</name>
</gene>
<evidence type="ECO:0000313" key="1">
    <source>
        <dbReference type="EMBL" id="MFK2853019.1"/>
    </source>
</evidence>
<dbReference type="InterPro" id="IPR029063">
    <property type="entry name" value="SAM-dependent_MTases_sf"/>
</dbReference>
<dbReference type="Gene3D" id="3.40.50.150">
    <property type="entry name" value="Vaccinia Virus protein VP39"/>
    <property type="match status" value="1"/>
</dbReference>
<evidence type="ECO:0000313" key="2">
    <source>
        <dbReference type="Proteomes" id="UP001620409"/>
    </source>
</evidence>
<sequence>MAEKPESLASPRWWPEGRDRKAQDILATLLLHCGDGLKDELWLDLGCGNGVIAKNMATRAKRIVGIDPDPWKEWSAVHEESPNIAFHKGTYADLERLLGRDSADVVICNQVYEHVDDPEALLHSIYQVLKPHGVCYFAGPNLLWPIEPHISWPFVHWIPRKRAHALMRIMGSKSIERFDAFSWSYWRLTRAFARAGFKHSLAIRERLIASFYAKNMRRSASVFAGTPKEIFLGLAWCAPGFVFVLSKPSAD</sequence>
<dbReference type="Proteomes" id="UP001620409">
    <property type="component" value="Unassembled WGS sequence"/>
</dbReference>
<dbReference type="RefSeq" id="WP_380007462.1">
    <property type="nucleotide sequence ID" value="NZ_JADIKI010000019.1"/>
</dbReference>
<keyword evidence="1" id="KW-0808">Transferase</keyword>
<dbReference type="GO" id="GO:0008168">
    <property type="term" value="F:methyltransferase activity"/>
    <property type="evidence" value="ECO:0007669"/>
    <property type="project" value="UniProtKB-KW"/>
</dbReference>
<accession>A0ABW8IDY5</accession>